<feature type="chain" id="PRO_5042431799" evidence="3">
    <location>
        <begin position="21"/>
        <end position="452"/>
    </location>
</feature>
<sequence length="452" mass="50318">MWTIFIGGLLLLIISGICDGDSDSENQDLLQEILDSLRNQENQDYSSTPSTTLDPLLADNMTSQNNSSTTIDNATVITRTNNESIAQITSSENETSTPVPPSKPDENDAFLDLSQATTSMTPSSEYSLSNDDVTSTHGNATFTTISKQDCTTSYNILQSLCTEDLPSLVKIANIWDIYYVMFSDDVINELLLNCASGEWCIQDEFDIFRAKMAEKADMVTRSAVFAETCQELSLECLDTAAQKFEFCSFGKRLNFTLEAVRLMCAIRVMTSSNQQCTAQVLSSLHVTIMDILRKENEKQDLNTAFDNEVCRTTQGLITKTYLCTSSRCPTDIKDVLGSFKPWSWFLDDINELKATCQLGNDTCTSRDMVFIIDEAAPTAITTTSVFQTDETQQFNEDSGLVDIRSSPIALAGIGTATFIMLAGMIIFFLFFVRRHRVTSKNHEYRPLETSEP</sequence>
<reference evidence="4" key="1">
    <citation type="submission" date="2022-08" db="UniProtKB">
        <authorList>
            <consortium name="EnsemblMetazoa"/>
        </authorList>
    </citation>
    <scope>IDENTIFICATION</scope>
    <source>
        <strain evidence="4">05x7-T-G4-1.051#20</strain>
    </source>
</reference>
<dbReference type="EnsemblMetazoa" id="G31614.3">
    <property type="protein sequence ID" value="G31614.3:cds"/>
    <property type="gene ID" value="G31614"/>
</dbReference>
<accession>A0A8W8M6P1</accession>
<dbReference type="EnsemblMetazoa" id="G31614.12">
    <property type="protein sequence ID" value="G31614.12:cds"/>
    <property type="gene ID" value="G31614"/>
</dbReference>
<dbReference type="OrthoDB" id="6073280at2759"/>
<keyword evidence="2" id="KW-0812">Transmembrane</keyword>
<feature type="transmembrane region" description="Helical" evidence="2">
    <location>
        <begin position="408"/>
        <end position="432"/>
    </location>
</feature>
<dbReference type="OMA" id="VKIANIW"/>
<protein>
    <submittedName>
        <fullName evidence="4">Uncharacterized protein</fullName>
    </submittedName>
</protein>
<evidence type="ECO:0000313" key="4">
    <source>
        <dbReference type="EnsemblMetazoa" id="G31614.15:cds"/>
    </source>
</evidence>
<keyword evidence="3" id="KW-0732">Signal</keyword>
<dbReference type="EnsemblMetazoa" id="G31614.15">
    <property type="protein sequence ID" value="G31614.15:cds"/>
    <property type="gene ID" value="G31614"/>
</dbReference>
<organism evidence="4 5">
    <name type="scientific">Magallana gigas</name>
    <name type="common">Pacific oyster</name>
    <name type="synonym">Crassostrea gigas</name>
    <dbReference type="NCBI Taxonomy" id="29159"/>
    <lineage>
        <taxon>Eukaryota</taxon>
        <taxon>Metazoa</taxon>
        <taxon>Spiralia</taxon>
        <taxon>Lophotrochozoa</taxon>
        <taxon>Mollusca</taxon>
        <taxon>Bivalvia</taxon>
        <taxon>Autobranchia</taxon>
        <taxon>Pteriomorphia</taxon>
        <taxon>Ostreida</taxon>
        <taxon>Ostreoidea</taxon>
        <taxon>Ostreidae</taxon>
        <taxon>Magallana</taxon>
    </lineage>
</organism>
<dbReference type="EnsemblMetazoa" id="G31614.6">
    <property type="protein sequence ID" value="G31614.6:cds"/>
    <property type="gene ID" value="G31614"/>
</dbReference>
<evidence type="ECO:0000256" key="1">
    <source>
        <dbReference type="SAM" id="MobiDB-lite"/>
    </source>
</evidence>
<evidence type="ECO:0000256" key="3">
    <source>
        <dbReference type="SAM" id="SignalP"/>
    </source>
</evidence>
<dbReference type="AlphaFoldDB" id="A0A8W8M6P1"/>
<dbReference type="EnsemblMetazoa" id="G31614.14">
    <property type="protein sequence ID" value="G31614.14:cds"/>
    <property type="gene ID" value="G31614"/>
</dbReference>
<feature type="region of interest" description="Disordered" evidence="1">
    <location>
        <begin position="87"/>
        <end position="107"/>
    </location>
</feature>
<dbReference type="EnsemblMetazoa" id="G31614.4">
    <property type="protein sequence ID" value="G31614.4:cds"/>
    <property type="gene ID" value="G31614"/>
</dbReference>
<evidence type="ECO:0000256" key="2">
    <source>
        <dbReference type="SAM" id="Phobius"/>
    </source>
</evidence>
<keyword evidence="2" id="KW-1133">Transmembrane helix</keyword>
<dbReference type="EnsemblMetazoa" id="G31614.11">
    <property type="protein sequence ID" value="G31614.11:cds"/>
    <property type="gene ID" value="G31614"/>
</dbReference>
<evidence type="ECO:0000313" key="5">
    <source>
        <dbReference type="Proteomes" id="UP000005408"/>
    </source>
</evidence>
<feature type="compositionally biased region" description="Polar residues" evidence="1">
    <location>
        <begin position="87"/>
        <end position="97"/>
    </location>
</feature>
<keyword evidence="5" id="KW-1185">Reference proteome</keyword>
<dbReference type="EnsemblMetazoa" id="G31614.10">
    <property type="protein sequence ID" value="G31614.10:cds"/>
    <property type="gene ID" value="G31614"/>
</dbReference>
<proteinExistence type="predicted"/>
<dbReference type="Proteomes" id="UP000005408">
    <property type="component" value="Unassembled WGS sequence"/>
</dbReference>
<keyword evidence="2" id="KW-0472">Membrane</keyword>
<feature type="signal peptide" evidence="3">
    <location>
        <begin position="1"/>
        <end position="20"/>
    </location>
</feature>
<name>A0A8W8M6P1_MAGGI</name>